<feature type="region of interest" description="Disordered" evidence="1">
    <location>
        <begin position="57"/>
        <end position="79"/>
    </location>
</feature>
<protein>
    <submittedName>
        <fullName evidence="2">Uncharacterized protein</fullName>
    </submittedName>
</protein>
<keyword evidence="3" id="KW-1185">Reference proteome</keyword>
<reference evidence="2" key="2">
    <citation type="submission" date="2020-05" db="UniProtKB">
        <authorList>
            <consortium name="EnsemblMetazoa"/>
        </authorList>
    </citation>
    <scope>IDENTIFICATION</scope>
    <source>
        <strain evidence="2">IAEA</strain>
    </source>
</reference>
<dbReference type="EMBL" id="JXJN01015427">
    <property type="status" value="NOT_ANNOTATED_CDS"/>
    <property type="molecule type" value="Genomic_DNA"/>
</dbReference>
<evidence type="ECO:0000256" key="1">
    <source>
        <dbReference type="SAM" id="MobiDB-lite"/>
    </source>
</evidence>
<dbReference type="AlphaFoldDB" id="A0A1B0BJJ2"/>
<dbReference type="VEuPathDB" id="VectorBase:GPPI032154"/>
<sequence length="111" mass="12073">MYIAVKSHLVNRPFDHTFYQSCAYKYIITGTACPNCETSSSLADNGDMNKLLSPALTRSRNTSRLANGGSADNKLQKSKGLKEMISSSITAQQANIAPLIDKQMSEAIEAK</sequence>
<evidence type="ECO:0000313" key="2">
    <source>
        <dbReference type="EnsemblMetazoa" id="GPPI032154-PA"/>
    </source>
</evidence>
<accession>A0A1B0BJJ2</accession>
<reference evidence="3" key="1">
    <citation type="submission" date="2015-01" db="EMBL/GenBank/DDBJ databases">
        <authorList>
            <person name="Aksoy S."/>
            <person name="Warren W."/>
            <person name="Wilson R.K."/>
        </authorList>
    </citation>
    <scope>NUCLEOTIDE SEQUENCE [LARGE SCALE GENOMIC DNA]</scope>
    <source>
        <strain evidence="3">IAEA</strain>
    </source>
</reference>
<organism evidence="2 3">
    <name type="scientific">Glossina palpalis gambiensis</name>
    <dbReference type="NCBI Taxonomy" id="67801"/>
    <lineage>
        <taxon>Eukaryota</taxon>
        <taxon>Metazoa</taxon>
        <taxon>Ecdysozoa</taxon>
        <taxon>Arthropoda</taxon>
        <taxon>Hexapoda</taxon>
        <taxon>Insecta</taxon>
        <taxon>Pterygota</taxon>
        <taxon>Neoptera</taxon>
        <taxon>Endopterygota</taxon>
        <taxon>Diptera</taxon>
        <taxon>Brachycera</taxon>
        <taxon>Muscomorpha</taxon>
        <taxon>Hippoboscoidea</taxon>
        <taxon>Glossinidae</taxon>
        <taxon>Glossina</taxon>
    </lineage>
</organism>
<evidence type="ECO:0000313" key="3">
    <source>
        <dbReference type="Proteomes" id="UP000092460"/>
    </source>
</evidence>
<dbReference type="EnsemblMetazoa" id="GPPI032154-RA">
    <property type="protein sequence ID" value="GPPI032154-PA"/>
    <property type="gene ID" value="GPPI032154"/>
</dbReference>
<proteinExistence type="predicted"/>
<dbReference type="Proteomes" id="UP000092460">
    <property type="component" value="Unassembled WGS sequence"/>
</dbReference>
<name>A0A1B0BJJ2_9MUSC</name>